<dbReference type="InParanoid" id="A0A024GVI0"/>
<proteinExistence type="predicted"/>
<reference evidence="1 2" key="1">
    <citation type="submission" date="2012-05" db="EMBL/GenBank/DDBJ databases">
        <title>Recombination and specialization in a pathogen metapopulation.</title>
        <authorList>
            <person name="Gardiner A."/>
            <person name="Kemen E."/>
            <person name="Schultz-Larsen T."/>
            <person name="MacLean D."/>
            <person name="Van Oosterhout C."/>
            <person name="Jones J.D.G."/>
        </authorList>
    </citation>
    <scope>NUCLEOTIDE SEQUENCE [LARGE SCALE GENOMIC DNA]</scope>
    <source>
        <strain evidence="1 2">Ac Nc2</strain>
    </source>
</reference>
<comment type="caution">
    <text evidence="1">The sequence shown here is derived from an EMBL/GenBank/DDBJ whole genome shotgun (WGS) entry which is preliminary data.</text>
</comment>
<dbReference type="Proteomes" id="UP000053237">
    <property type="component" value="Unassembled WGS sequence"/>
</dbReference>
<gene>
    <name evidence="1" type="ORF">BN9_126300</name>
</gene>
<evidence type="ECO:0000313" key="1">
    <source>
        <dbReference type="EMBL" id="CCI50630.1"/>
    </source>
</evidence>
<dbReference type="AlphaFoldDB" id="A0A024GVI0"/>
<dbReference type="EMBL" id="CAIX01000881">
    <property type="protein sequence ID" value="CCI50630.1"/>
    <property type="molecule type" value="Genomic_DNA"/>
</dbReference>
<protein>
    <submittedName>
        <fullName evidence="1">Uncharacterized protein</fullName>
    </submittedName>
</protein>
<organism evidence="1 2">
    <name type="scientific">Albugo candida</name>
    <dbReference type="NCBI Taxonomy" id="65357"/>
    <lineage>
        <taxon>Eukaryota</taxon>
        <taxon>Sar</taxon>
        <taxon>Stramenopiles</taxon>
        <taxon>Oomycota</taxon>
        <taxon>Peronosporomycetes</taxon>
        <taxon>Albuginales</taxon>
        <taxon>Albuginaceae</taxon>
        <taxon>Albugo</taxon>
    </lineage>
</organism>
<accession>A0A024GVI0</accession>
<evidence type="ECO:0000313" key="2">
    <source>
        <dbReference type="Proteomes" id="UP000053237"/>
    </source>
</evidence>
<name>A0A024GVI0_9STRA</name>
<keyword evidence="2" id="KW-1185">Reference proteome</keyword>
<sequence>MDLSLFQQFRLMFHGRLFSDLAHNRRQCHVILIQRRDISHRALEASSESGRTSSSHPARPRLLHPRLLNIRLLRSLPHGPSSSFGVKKHEAMDSRLFRFTRVKTDWKTCMTTFQTVVESWASILTKISINTATRSKVSTLPLEVVASHSGIYL</sequence>